<dbReference type="HOGENOM" id="CLU_2921745_0_0_6"/>
<organism evidence="1">
    <name type="scientific">Xenorhabdus bovienii str. feltiae Moldova</name>
    <dbReference type="NCBI Taxonomy" id="1398200"/>
    <lineage>
        <taxon>Bacteria</taxon>
        <taxon>Pseudomonadati</taxon>
        <taxon>Pseudomonadota</taxon>
        <taxon>Gammaproteobacteria</taxon>
        <taxon>Enterobacterales</taxon>
        <taxon>Morganellaceae</taxon>
        <taxon>Xenorhabdus</taxon>
    </lineage>
</organism>
<gene>
    <name evidence="1" type="ORF">XBFM1_1710013</name>
</gene>
<comment type="caution">
    <text evidence="1">The sequence shown here is derived from an EMBL/GenBank/DDBJ whole genome shotgun (WGS) entry which is preliminary data.</text>
</comment>
<protein>
    <submittedName>
        <fullName evidence="1">Uncharacterized protein</fullName>
    </submittedName>
</protein>
<dbReference type="EMBL" id="CBSV010000081">
    <property type="protein sequence ID" value="CDH00545.1"/>
    <property type="molecule type" value="Genomic_DNA"/>
</dbReference>
<reference evidence="1" key="1">
    <citation type="submission" date="2013-07" db="EMBL/GenBank/DDBJ databases">
        <title>Sub-species coevolution in mutualistic symbiosis.</title>
        <authorList>
            <person name="Murfin K."/>
            <person name="Klassen J."/>
            <person name="Lee M."/>
            <person name="Forst S."/>
            <person name="Stock P."/>
            <person name="Goodrich-Blair H."/>
        </authorList>
    </citation>
    <scope>NUCLEOTIDE SEQUENCE [LARGE SCALE GENOMIC DNA]</scope>
    <source>
        <strain evidence="1">Feltiae Moldova</strain>
    </source>
</reference>
<proteinExistence type="predicted"/>
<dbReference type="AlphaFoldDB" id="A0A077NNR0"/>
<accession>A0A077NNR0</accession>
<dbReference type="Proteomes" id="UP000028487">
    <property type="component" value="Unassembled WGS sequence"/>
</dbReference>
<name>A0A077NNR0_XENBV</name>
<evidence type="ECO:0000313" key="1">
    <source>
        <dbReference type="EMBL" id="CDH00545.1"/>
    </source>
</evidence>
<sequence length="61" mass="7146">MNEQQKHAIQSVINLYGRIWKSKLLNHWINSKYPYSLSSVSGTLQQIRNELGPSWLSKFKV</sequence>